<sequence length="64" mass="6738">MYSAEPDSKKYAAGGRPNPPALASGIPSPFVPSVQVPGRPVGNWTTHLSHCIDESSNCKDPFGI</sequence>
<protein>
    <submittedName>
        <fullName evidence="2">Uncharacterized protein</fullName>
    </submittedName>
</protein>
<dbReference type="AlphaFoldDB" id="A0AA87ZP04"/>
<proteinExistence type="predicted"/>
<organism evidence="2 3">
    <name type="scientific">Ficus carica</name>
    <name type="common">Common fig</name>
    <dbReference type="NCBI Taxonomy" id="3494"/>
    <lineage>
        <taxon>Eukaryota</taxon>
        <taxon>Viridiplantae</taxon>
        <taxon>Streptophyta</taxon>
        <taxon>Embryophyta</taxon>
        <taxon>Tracheophyta</taxon>
        <taxon>Spermatophyta</taxon>
        <taxon>Magnoliopsida</taxon>
        <taxon>eudicotyledons</taxon>
        <taxon>Gunneridae</taxon>
        <taxon>Pentapetalae</taxon>
        <taxon>rosids</taxon>
        <taxon>fabids</taxon>
        <taxon>Rosales</taxon>
        <taxon>Moraceae</taxon>
        <taxon>Ficeae</taxon>
        <taxon>Ficus</taxon>
    </lineage>
</organism>
<feature type="compositionally biased region" description="Basic and acidic residues" evidence="1">
    <location>
        <begin position="1"/>
        <end position="10"/>
    </location>
</feature>
<feature type="region of interest" description="Disordered" evidence="1">
    <location>
        <begin position="1"/>
        <end position="27"/>
    </location>
</feature>
<dbReference type="Proteomes" id="UP001187192">
    <property type="component" value="Unassembled WGS sequence"/>
</dbReference>
<evidence type="ECO:0000256" key="1">
    <source>
        <dbReference type="SAM" id="MobiDB-lite"/>
    </source>
</evidence>
<comment type="caution">
    <text evidence="2">The sequence shown here is derived from an EMBL/GenBank/DDBJ whole genome shotgun (WGS) entry which is preliminary data.</text>
</comment>
<dbReference type="EMBL" id="BTGU01000007">
    <property type="protein sequence ID" value="GMN37607.1"/>
    <property type="molecule type" value="Genomic_DNA"/>
</dbReference>
<accession>A0AA87ZP04</accession>
<evidence type="ECO:0000313" key="2">
    <source>
        <dbReference type="EMBL" id="GMN37607.1"/>
    </source>
</evidence>
<reference evidence="2" key="1">
    <citation type="submission" date="2023-07" db="EMBL/GenBank/DDBJ databases">
        <title>draft genome sequence of fig (Ficus carica).</title>
        <authorList>
            <person name="Takahashi T."/>
            <person name="Nishimura K."/>
        </authorList>
    </citation>
    <scope>NUCLEOTIDE SEQUENCE</scope>
</reference>
<gene>
    <name evidence="2" type="ORF">TIFTF001_006960</name>
</gene>
<name>A0AA87ZP04_FICCA</name>
<evidence type="ECO:0000313" key="3">
    <source>
        <dbReference type="Proteomes" id="UP001187192"/>
    </source>
</evidence>
<keyword evidence="3" id="KW-1185">Reference proteome</keyword>